<protein>
    <submittedName>
        <fullName evidence="2">Uncharacterized protein</fullName>
    </submittedName>
</protein>
<evidence type="ECO:0000313" key="2">
    <source>
        <dbReference type="EMBL" id="GIH68373.1"/>
    </source>
</evidence>
<evidence type="ECO:0000256" key="1">
    <source>
        <dbReference type="SAM" id="MobiDB-lite"/>
    </source>
</evidence>
<feature type="compositionally biased region" description="Low complexity" evidence="1">
    <location>
        <begin position="101"/>
        <end position="111"/>
    </location>
</feature>
<organism evidence="2 3">
    <name type="scientific">Sphaerimonospora thailandensis</name>
    <dbReference type="NCBI Taxonomy" id="795644"/>
    <lineage>
        <taxon>Bacteria</taxon>
        <taxon>Bacillati</taxon>
        <taxon>Actinomycetota</taxon>
        <taxon>Actinomycetes</taxon>
        <taxon>Streptosporangiales</taxon>
        <taxon>Streptosporangiaceae</taxon>
        <taxon>Sphaerimonospora</taxon>
    </lineage>
</organism>
<reference evidence="2" key="1">
    <citation type="submission" date="2021-01" db="EMBL/GenBank/DDBJ databases">
        <title>Whole genome shotgun sequence of Sphaerimonospora thailandensis NBRC 107569.</title>
        <authorList>
            <person name="Komaki H."/>
            <person name="Tamura T."/>
        </authorList>
    </citation>
    <scope>NUCLEOTIDE SEQUENCE</scope>
    <source>
        <strain evidence="2">NBRC 107569</strain>
    </source>
</reference>
<evidence type="ECO:0000313" key="3">
    <source>
        <dbReference type="Proteomes" id="UP000610966"/>
    </source>
</evidence>
<name>A0A8J3VXW8_9ACTN</name>
<gene>
    <name evidence="2" type="ORF">Mth01_06260</name>
</gene>
<feature type="region of interest" description="Disordered" evidence="1">
    <location>
        <begin position="91"/>
        <end position="173"/>
    </location>
</feature>
<sequence>MTAAELRLLGRGRFAQVGRWTVVGLLSCAAVAAPGISGSVRAYGDAGCPHLGETAGRYVDEAKLCDEMRGQVRNWLVTGQRFDLGQAVRNSVRGQQPQAVPEPQRQEQLPRPAKPAQPVPRASVSQPPPEVVTTPTPGSSAPAGVPDRKVQVERTQPVRHHHEHHRERPEKDLTLVSRVSESPTPTLASVPIREVVARNGKQVARSAVVVEPPRGRAHVESRPPAQEVEVPQASAAAVPEQQSTVIALDREASWGPVSPLTIPVGLAAAFGLVIAYRRRRQLVADTAVRWRRARLTREGDRLIRASMATQEIPAIAHAVEDATLERQAVVGDFELSPMGDKKPSNYGYTLAMAALGGMGLTGPGADDVTRALLLELLFMLDIPVRVLMPRDDAVRLLGEETLEATSSGLVVLDTLQDVVTELEVEIVRRSGQRTTSGVPEDLPWLYVIAAPGAAAERLHRIVTGGTEDLILGVFLGDWPYGITCTVDHIGVITRIEGHSAPAWTGRQLSICGRPDAAQRFTVGS</sequence>
<dbReference type="EMBL" id="BOOG01000007">
    <property type="protein sequence ID" value="GIH68373.1"/>
    <property type="molecule type" value="Genomic_DNA"/>
</dbReference>
<dbReference type="RefSeq" id="WP_204010750.1">
    <property type="nucleotide sequence ID" value="NZ_BOOG01000007.1"/>
</dbReference>
<dbReference type="AlphaFoldDB" id="A0A8J3VXW8"/>
<dbReference type="Proteomes" id="UP000610966">
    <property type="component" value="Unassembled WGS sequence"/>
</dbReference>
<comment type="caution">
    <text evidence="2">The sequence shown here is derived from an EMBL/GenBank/DDBJ whole genome shotgun (WGS) entry which is preliminary data.</text>
</comment>
<proteinExistence type="predicted"/>
<accession>A0A8J3VXW8</accession>
<feature type="region of interest" description="Disordered" evidence="1">
    <location>
        <begin position="214"/>
        <end position="236"/>
    </location>
</feature>
<keyword evidence="3" id="KW-1185">Reference proteome</keyword>
<feature type="compositionally biased region" description="Low complexity" evidence="1">
    <location>
        <begin position="131"/>
        <end position="140"/>
    </location>
</feature>